<organism evidence="7 8">
    <name type="scientific">Vreelandella alkaliphila</name>
    <dbReference type="NCBI Taxonomy" id="272774"/>
    <lineage>
        <taxon>Bacteria</taxon>
        <taxon>Pseudomonadati</taxon>
        <taxon>Pseudomonadota</taxon>
        <taxon>Gammaproteobacteria</taxon>
        <taxon>Oceanospirillales</taxon>
        <taxon>Halomonadaceae</taxon>
        <taxon>Vreelandella</taxon>
    </lineage>
</organism>
<feature type="transmembrane region" description="Helical" evidence="6">
    <location>
        <begin position="9"/>
        <end position="25"/>
    </location>
</feature>
<accession>A0A7C9JQV3</accession>
<keyword evidence="1" id="KW-1003">Cell membrane</keyword>
<dbReference type="EMBL" id="JAAEHK010000003">
    <property type="protein sequence ID" value="NDL69604.1"/>
    <property type="molecule type" value="Genomic_DNA"/>
</dbReference>
<dbReference type="GO" id="GO:0015221">
    <property type="term" value="F:lipopolysaccharide transmembrane transporter activity"/>
    <property type="evidence" value="ECO:0007669"/>
    <property type="project" value="InterPro"/>
</dbReference>
<evidence type="ECO:0000256" key="5">
    <source>
        <dbReference type="ARBA" id="ARBA00023136"/>
    </source>
</evidence>
<dbReference type="GO" id="GO:0005886">
    <property type="term" value="C:plasma membrane"/>
    <property type="evidence" value="ECO:0007669"/>
    <property type="project" value="InterPro"/>
</dbReference>
<proteinExistence type="predicted"/>
<dbReference type="Pfam" id="PF06835">
    <property type="entry name" value="LptC"/>
    <property type="match status" value="1"/>
</dbReference>
<dbReference type="AlphaFoldDB" id="A0A7C9JQV3"/>
<gene>
    <name evidence="7" type="primary">lptC</name>
    <name evidence="7" type="ORF">GPL32_03645</name>
</gene>
<keyword evidence="5 6" id="KW-0472">Membrane</keyword>
<dbReference type="NCBIfam" id="TIGR04409">
    <property type="entry name" value="LptC_YrbK"/>
    <property type="match status" value="1"/>
</dbReference>
<dbReference type="PANTHER" id="PTHR37481:SF1">
    <property type="entry name" value="LIPOPOLYSACCHARIDE EXPORT SYSTEM PROTEIN LPTC"/>
    <property type="match status" value="1"/>
</dbReference>
<dbReference type="InterPro" id="IPR052363">
    <property type="entry name" value="LPS_export_LptC"/>
</dbReference>
<evidence type="ECO:0000313" key="8">
    <source>
        <dbReference type="Proteomes" id="UP000480312"/>
    </source>
</evidence>
<comment type="caution">
    <text evidence="7">The sequence shown here is derived from an EMBL/GenBank/DDBJ whole genome shotgun (WGS) entry which is preliminary data.</text>
</comment>
<keyword evidence="4 6" id="KW-1133">Transmembrane helix</keyword>
<reference evidence="7 8" key="1">
    <citation type="submission" date="2020-01" db="EMBL/GenBank/DDBJ databases">
        <title>Whole genome sequencing of Halomonas alkaliphila strain LS44.</title>
        <authorList>
            <person name="Kumar S."/>
            <person name="Paul D."/>
            <person name="Shouche Y."/>
            <person name="Suryavanshi M.V."/>
        </authorList>
    </citation>
    <scope>NUCLEOTIDE SEQUENCE [LARGE SCALE GENOMIC DNA]</scope>
    <source>
        <strain evidence="7 8">LS44</strain>
    </source>
</reference>
<evidence type="ECO:0000256" key="2">
    <source>
        <dbReference type="ARBA" id="ARBA00022519"/>
    </source>
</evidence>
<keyword evidence="2" id="KW-0997">Cell inner membrane</keyword>
<dbReference type="Gene3D" id="2.60.450.10">
    <property type="entry name" value="Lipopolysaccharide (LPS) transport protein A like domain"/>
    <property type="match status" value="1"/>
</dbReference>
<evidence type="ECO:0000256" key="3">
    <source>
        <dbReference type="ARBA" id="ARBA00022692"/>
    </source>
</evidence>
<keyword evidence="3 6" id="KW-0812">Transmembrane</keyword>
<dbReference type="GO" id="GO:0030288">
    <property type="term" value="C:outer membrane-bounded periplasmic space"/>
    <property type="evidence" value="ECO:0007669"/>
    <property type="project" value="TreeGrafter"/>
</dbReference>
<name>A0A7C9JQV3_9GAMM</name>
<dbReference type="GO" id="GO:0017089">
    <property type="term" value="F:glycolipid transfer activity"/>
    <property type="evidence" value="ECO:0007669"/>
    <property type="project" value="TreeGrafter"/>
</dbReference>
<dbReference type="Proteomes" id="UP000480312">
    <property type="component" value="Unassembled WGS sequence"/>
</dbReference>
<evidence type="ECO:0000256" key="4">
    <source>
        <dbReference type="ARBA" id="ARBA00022989"/>
    </source>
</evidence>
<dbReference type="PANTHER" id="PTHR37481">
    <property type="entry name" value="LIPOPOLYSACCHARIDE EXPORT SYSTEM PROTEIN LPTC"/>
    <property type="match status" value="1"/>
</dbReference>
<dbReference type="RefSeq" id="WP_162217542.1">
    <property type="nucleotide sequence ID" value="NZ_JAAEHK010000003.1"/>
</dbReference>
<evidence type="ECO:0000313" key="7">
    <source>
        <dbReference type="EMBL" id="NDL69604.1"/>
    </source>
</evidence>
<dbReference type="InterPro" id="IPR026265">
    <property type="entry name" value="LptC"/>
</dbReference>
<evidence type="ECO:0000256" key="1">
    <source>
        <dbReference type="ARBA" id="ARBA00022475"/>
    </source>
</evidence>
<protein>
    <submittedName>
        <fullName evidence="7">LPS export ABC transporter periplasmic protein LptC</fullName>
    </submittedName>
</protein>
<sequence>MRSRVKKRIWLTGMVVALGGFLVWLDPRGPRDQVVDPDAMAQEPGHVLENAEITLFGETGAIKQSLVTSHLVYTPQTAITDLTSPRAVLFDSEQRQWLATADTGTLNTDTQALTLAGSAQLLAPDEGWQLDTELLRYDGMTRHAWSEAPAVLQQPPQRIDASRMDVWLDNSQVRLTNNVRGVHPPATRSHQEAR</sequence>
<dbReference type="OrthoDB" id="6118108at2"/>
<dbReference type="InterPro" id="IPR010664">
    <property type="entry name" value="LipoPS_assembly_LptC-rel"/>
</dbReference>
<evidence type="ECO:0000256" key="6">
    <source>
        <dbReference type="SAM" id="Phobius"/>
    </source>
</evidence>